<evidence type="ECO:0000313" key="2">
    <source>
        <dbReference type="Proteomes" id="UP000676967"/>
    </source>
</evidence>
<proteinExistence type="predicted"/>
<dbReference type="Proteomes" id="UP000676967">
    <property type="component" value="Chromosome"/>
</dbReference>
<evidence type="ECO:0000313" key="1">
    <source>
        <dbReference type="EMBL" id="BCJ44712.1"/>
    </source>
</evidence>
<dbReference type="EMBL" id="AP023356">
    <property type="protein sequence ID" value="BCJ44712.1"/>
    <property type="molecule type" value="Genomic_DNA"/>
</dbReference>
<sequence>MGKHRDIAEKAALDLATHSLVTFLGKAGLRDRANASLTPEQSELLDVAARRHERREKNR</sequence>
<organism evidence="1 2">
    <name type="scientific">Actinoplanes ianthinogenes</name>
    <dbReference type="NCBI Taxonomy" id="122358"/>
    <lineage>
        <taxon>Bacteria</taxon>
        <taxon>Bacillati</taxon>
        <taxon>Actinomycetota</taxon>
        <taxon>Actinomycetes</taxon>
        <taxon>Micromonosporales</taxon>
        <taxon>Micromonosporaceae</taxon>
        <taxon>Actinoplanes</taxon>
    </lineage>
</organism>
<gene>
    <name evidence="1" type="ORF">Aiant_53690</name>
</gene>
<name>A0ABM7LZF7_9ACTN</name>
<reference evidence="1 2" key="1">
    <citation type="submission" date="2020-08" db="EMBL/GenBank/DDBJ databases">
        <title>Whole genome shotgun sequence of Actinoplanes ianthinogenes NBRC 13996.</title>
        <authorList>
            <person name="Komaki H."/>
            <person name="Tamura T."/>
        </authorList>
    </citation>
    <scope>NUCLEOTIDE SEQUENCE [LARGE SCALE GENOMIC DNA]</scope>
    <source>
        <strain evidence="1 2">NBRC 13996</strain>
    </source>
</reference>
<dbReference type="RefSeq" id="WP_189329554.1">
    <property type="nucleotide sequence ID" value="NZ_AP023356.1"/>
</dbReference>
<keyword evidence="2" id="KW-1185">Reference proteome</keyword>
<accession>A0ABM7LZF7</accession>
<protein>
    <submittedName>
        <fullName evidence="1">Uncharacterized protein</fullName>
    </submittedName>
</protein>